<organism evidence="3 4">
    <name type="scientific">Fimbriimonas ginsengisoli Gsoil 348</name>
    <dbReference type="NCBI Taxonomy" id="661478"/>
    <lineage>
        <taxon>Bacteria</taxon>
        <taxon>Bacillati</taxon>
        <taxon>Armatimonadota</taxon>
        <taxon>Fimbriimonadia</taxon>
        <taxon>Fimbriimonadales</taxon>
        <taxon>Fimbriimonadaceae</taxon>
        <taxon>Fimbriimonas</taxon>
    </lineage>
</organism>
<feature type="signal peptide" evidence="2">
    <location>
        <begin position="1"/>
        <end position="19"/>
    </location>
</feature>
<dbReference type="STRING" id="661478.OP10G_1455"/>
<proteinExistence type="predicted"/>
<feature type="compositionally biased region" description="Polar residues" evidence="1">
    <location>
        <begin position="53"/>
        <end position="64"/>
    </location>
</feature>
<keyword evidence="4" id="KW-1185">Reference proteome</keyword>
<evidence type="ECO:0008006" key="5">
    <source>
        <dbReference type="Google" id="ProtNLM"/>
    </source>
</evidence>
<protein>
    <recommendedName>
        <fullName evidence="5">Lipoprotein</fullName>
    </recommendedName>
</protein>
<feature type="chain" id="PRO_5001651804" description="Lipoprotein" evidence="2">
    <location>
        <begin position="20"/>
        <end position="80"/>
    </location>
</feature>
<feature type="region of interest" description="Disordered" evidence="1">
    <location>
        <begin position="19"/>
        <end position="80"/>
    </location>
</feature>
<sequence>MTKRFQLGLLIAIASGLSAGCNSSDSGTVPPPTAPLTQDQLDKMPPEARAAAQNASKAGDAQSQRMKEMADAQKKAEGGK</sequence>
<reference evidence="3 4" key="1">
    <citation type="journal article" date="2014" name="PLoS ONE">
        <title>The first complete genome sequence of the class fimbriimonadia in the phylum armatimonadetes.</title>
        <authorList>
            <person name="Hu Z.Y."/>
            <person name="Wang Y.Z."/>
            <person name="Im W.T."/>
            <person name="Wang S.Y."/>
            <person name="Zhao G.P."/>
            <person name="Zheng H.J."/>
            <person name="Quan Z.X."/>
        </authorList>
    </citation>
    <scope>NUCLEOTIDE SEQUENCE [LARGE SCALE GENOMIC DNA]</scope>
    <source>
        <strain evidence="3">Gsoil 348</strain>
    </source>
</reference>
<name>A0A068NMM8_FIMGI</name>
<dbReference type="AlphaFoldDB" id="A0A068NMM8"/>
<dbReference type="KEGG" id="fgi:OP10G_1455"/>
<feature type="compositionally biased region" description="Basic and acidic residues" evidence="1">
    <location>
        <begin position="65"/>
        <end position="80"/>
    </location>
</feature>
<evidence type="ECO:0000256" key="1">
    <source>
        <dbReference type="SAM" id="MobiDB-lite"/>
    </source>
</evidence>
<dbReference type="EMBL" id="CP007139">
    <property type="protein sequence ID" value="AIE84823.1"/>
    <property type="molecule type" value="Genomic_DNA"/>
</dbReference>
<dbReference type="HOGENOM" id="CLU_2584578_0_0_0"/>
<evidence type="ECO:0000313" key="4">
    <source>
        <dbReference type="Proteomes" id="UP000027982"/>
    </source>
</evidence>
<gene>
    <name evidence="3" type="ORF">OP10G_1455</name>
</gene>
<keyword evidence="2" id="KW-0732">Signal</keyword>
<evidence type="ECO:0000256" key="2">
    <source>
        <dbReference type="SAM" id="SignalP"/>
    </source>
</evidence>
<accession>A0A068NMM8</accession>
<evidence type="ECO:0000313" key="3">
    <source>
        <dbReference type="EMBL" id="AIE84823.1"/>
    </source>
</evidence>
<dbReference type="Proteomes" id="UP000027982">
    <property type="component" value="Chromosome"/>
</dbReference>
<dbReference type="RefSeq" id="WP_025226563.1">
    <property type="nucleotide sequence ID" value="NZ_CP007139.1"/>
</dbReference>
<dbReference type="PROSITE" id="PS51257">
    <property type="entry name" value="PROKAR_LIPOPROTEIN"/>
    <property type="match status" value="1"/>
</dbReference>